<dbReference type="PANTHER" id="PTHR10773:SF19">
    <property type="match status" value="1"/>
</dbReference>
<accession>A0ABY7EXB3</accession>
<reference evidence="2" key="1">
    <citation type="submission" date="2022-11" db="EMBL/GenBank/DDBJ databases">
        <title>Centuries of genome instability and evolution in soft-shell clam transmissible cancer (bioRxiv).</title>
        <authorList>
            <person name="Hart S.F.M."/>
            <person name="Yonemitsu M.A."/>
            <person name="Giersch R.M."/>
            <person name="Beal B.F."/>
            <person name="Arriagada G."/>
            <person name="Davis B.W."/>
            <person name="Ostrander E.A."/>
            <person name="Goff S.P."/>
            <person name="Metzger M.J."/>
        </authorList>
    </citation>
    <scope>NUCLEOTIDE SEQUENCE</scope>
    <source>
        <strain evidence="2">MELC-2E11</strain>
        <tissue evidence="2">Siphon/mantle</tissue>
    </source>
</reference>
<dbReference type="PANTHER" id="PTHR10773">
    <property type="entry name" value="DNA-DIRECTED RNA POLYMERASES I, II, AND III SUBUNIT RPABC2"/>
    <property type="match status" value="1"/>
</dbReference>
<evidence type="ECO:0000313" key="3">
    <source>
        <dbReference type="Proteomes" id="UP001164746"/>
    </source>
</evidence>
<protein>
    <submittedName>
        <fullName evidence="2">Uncharacterized protein</fullName>
    </submittedName>
</protein>
<proteinExistence type="predicted"/>
<keyword evidence="3" id="KW-1185">Reference proteome</keyword>
<feature type="compositionally biased region" description="Polar residues" evidence="1">
    <location>
        <begin position="122"/>
        <end position="137"/>
    </location>
</feature>
<name>A0ABY7EXB3_MYAAR</name>
<sequence length="287" mass="33446">MVTVLLQMYLAYEFSCDDRENMFHNFWQLSDVNKQRHFIQMYAVQRPKGKKLATLDNSRRNNSIYWYMPQYSDEVSKIRVCKTFFLGTLGISDKTVGTVHKKMNSLGICLDDKRGSHHNRPNKISEQTLEQGHTQNEGDAIHSSIENASRHVPVYTTSQWATLVRSARNKNPYIVTEMTLRDFYDFKGLADSRKVIWNSIKILQLNSAKQHQFQYQTDYEGDTFTVELFYRSRHSIPKPGNIPLQKLRSQSVPIPKLKYMDLVGLCQSNIIPRAHHAFYLILPHADK</sequence>
<evidence type="ECO:0000313" key="2">
    <source>
        <dbReference type="EMBL" id="WAR13960.1"/>
    </source>
</evidence>
<gene>
    <name evidence="2" type="ORF">MAR_004065</name>
</gene>
<dbReference type="Proteomes" id="UP001164746">
    <property type="component" value="Chromosome 9"/>
</dbReference>
<feature type="region of interest" description="Disordered" evidence="1">
    <location>
        <begin position="117"/>
        <end position="137"/>
    </location>
</feature>
<dbReference type="EMBL" id="CP111020">
    <property type="protein sequence ID" value="WAR13960.1"/>
    <property type="molecule type" value="Genomic_DNA"/>
</dbReference>
<evidence type="ECO:0000256" key="1">
    <source>
        <dbReference type="SAM" id="MobiDB-lite"/>
    </source>
</evidence>
<organism evidence="2 3">
    <name type="scientific">Mya arenaria</name>
    <name type="common">Soft-shell clam</name>
    <dbReference type="NCBI Taxonomy" id="6604"/>
    <lineage>
        <taxon>Eukaryota</taxon>
        <taxon>Metazoa</taxon>
        <taxon>Spiralia</taxon>
        <taxon>Lophotrochozoa</taxon>
        <taxon>Mollusca</taxon>
        <taxon>Bivalvia</taxon>
        <taxon>Autobranchia</taxon>
        <taxon>Heteroconchia</taxon>
        <taxon>Euheterodonta</taxon>
        <taxon>Imparidentia</taxon>
        <taxon>Neoheterodontei</taxon>
        <taxon>Myida</taxon>
        <taxon>Myoidea</taxon>
        <taxon>Myidae</taxon>
        <taxon>Mya</taxon>
    </lineage>
</organism>